<sequence>MSSESQEFLCSFIVNGRLSTRHFSLSSNLQTDNVLFSVENGVRKIVFNRPETKNALRFDMVEKLGNALFESNSDSATKLVTLTGTGDYFTSGNDFSNWDTTHQTIAEMKEKSRKSVLKQLVLGLIECKKPIIALVNGPAIGAGATVVPYCDQTFASDKVYFSTPFTAIGVVPEFCSSYLFPKIMGYSKPLMKAKELIRGPEREKLKQLAAYEMDRINLV</sequence>
<dbReference type="InterPro" id="IPR001753">
    <property type="entry name" value="Enoyl-CoA_hydra/iso"/>
</dbReference>
<keyword evidence="5" id="KW-1185">Reference proteome</keyword>
<comment type="caution">
    <text evidence="4">The sequence shown here is derived from an EMBL/GenBank/DDBJ whole genome shotgun (WGS) entry which is preliminary data.</text>
</comment>
<dbReference type="STRING" id="48709.A0A1D2MV16"/>
<reference evidence="4 5" key="1">
    <citation type="journal article" date="2016" name="Genome Biol. Evol.">
        <title>Gene Family Evolution Reflects Adaptation to Soil Environmental Stressors in the Genome of the Collembolan Orchesella cincta.</title>
        <authorList>
            <person name="Faddeeva-Vakhrusheva A."/>
            <person name="Derks M.F."/>
            <person name="Anvar S.Y."/>
            <person name="Agamennone V."/>
            <person name="Suring W."/>
            <person name="Smit S."/>
            <person name="van Straalen N.M."/>
            <person name="Roelofs D."/>
        </authorList>
    </citation>
    <scope>NUCLEOTIDE SEQUENCE [LARGE SCALE GENOMIC DNA]</scope>
    <source>
        <tissue evidence="4">Mixed pool</tissue>
    </source>
</reference>
<dbReference type="InterPro" id="IPR051053">
    <property type="entry name" value="ECH/Chromodomain_protein"/>
</dbReference>
<evidence type="ECO:0000256" key="2">
    <source>
        <dbReference type="ARBA" id="ARBA00023140"/>
    </source>
</evidence>
<keyword evidence="2" id="KW-0576">Peroxisome</keyword>
<dbReference type="InterPro" id="IPR029045">
    <property type="entry name" value="ClpP/crotonase-like_dom_sf"/>
</dbReference>
<dbReference type="AlphaFoldDB" id="A0A1D2MV16"/>
<comment type="subcellular location">
    <subcellularLocation>
        <location evidence="1">Peroxisome</location>
    </subcellularLocation>
</comment>
<dbReference type="GO" id="GO:0005777">
    <property type="term" value="C:peroxisome"/>
    <property type="evidence" value="ECO:0007669"/>
    <property type="project" value="UniProtKB-SubCell"/>
</dbReference>
<dbReference type="PANTHER" id="PTHR43684:SF1">
    <property type="entry name" value="ENOYL-COA DELTA ISOMERASE 2"/>
    <property type="match status" value="1"/>
</dbReference>
<evidence type="ECO:0000313" key="5">
    <source>
        <dbReference type="Proteomes" id="UP000094527"/>
    </source>
</evidence>
<evidence type="ECO:0000256" key="3">
    <source>
        <dbReference type="ARBA" id="ARBA00023235"/>
    </source>
</evidence>
<dbReference type="Gene3D" id="3.90.226.10">
    <property type="entry name" value="2-enoyl-CoA Hydratase, Chain A, domain 1"/>
    <property type="match status" value="1"/>
</dbReference>
<name>A0A1D2MV16_ORCCI</name>
<accession>A0A1D2MV16</accession>
<organism evidence="4 5">
    <name type="scientific">Orchesella cincta</name>
    <name type="common">Springtail</name>
    <name type="synonym">Podura cincta</name>
    <dbReference type="NCBI Taxonomy" id="48709"/>
    <lineage>
        <taxon>Eukaryota</taxon>
        <taxon>Metazoa</taxon>
        <taxon>Ecdysozoa</taxon>
        <taxon>Arthropoda</taxon>
        <taxon>Hexapoda</taxon>
        <taxon>Collembola</taxon>
        <taxon>Entomobryomorpha</taxon>
        <taxon>Entomobryoidea</taxon>
        <taxon>Orchesellidae</taxon>
        <taxon>Orchesellinae</taxon>
        <taxon>Orchesella</taxon>
    </lineage>
</organism>
<dbReference type="PANTHER" id="PTHR43684">
    <property type="match status" value="1"/>
</dbReference>
<dbReference type="CDD" id="cd06558">
    <property type="entry name" value="crotonase-like"/>
    <property type="match status" value="1"/>
</dbReference>
<dbReference type="GO" id="GO:0004165">
    <property type="term" value="F:delta(3)-delta(2)-enoyl-CoA isomerase activity"/>
    <property type="evidence" value="ECO:0007669"/>
    <property type="project" value="UniProtKB-ARBA"/>
</dbReference>
<gene>
    <name evidence="4" type="ORF">Ocin01_09950</name>
</gene>
<dbReference type="Pfam" id="PF00378">
    <property type="entry name" value="ECH_1"/>
    <property type="match status" value="1"/>
</dbReference>
<proteinExistence type="predicted"/>
<dbReference type="OrthoDB" id="409763at2759"/>
<dbReference type="SUPFAM" id="SSF52096">
    <property type="entry name" value="ClpP/crotonase"/>
    <property type="match status" value="1"/>
</dbReference>
<evidence type="ECO:0000256" key="1">
    <source>
        <dbReference type="ARBA" id="ARBA00004275"/>
    </source>
</evidence>
<keyword evidence="3 4" id="KW-0413">Isomerase</keyword>
<evidence type="ECO:0000313" key="4">
    <source>
        <dbReference type="EMBL" id="ODM96738.1"/>
    </source>
</evidence>
<dbReference type="EMBL" id="LJIJ01000508">
    <property type="protein sequence ID" value="ODM96738.1"/>
    <property type="molecule type" value="Genomic_DNA"/>
</dbReference>
<dbReference type="Proteomes" id="UP000094527">
    <property type="component" value="Unassembled WGS sequence"/>
</dbReference>
<protein>
    <submittedName>
        <fullName evidence="4">Enoyl-CoA delta isomerase 2, mitochondrial</fullName>
    </submittedName>
</protein>